<dbReference type="InterPro" id="IPR001305">
    <property type="entry name" value="HSP_DnaJ_Cys-rich_dom"/>
</dbReference>
<evidence type="ECO:0000256" key="2">
    <source>
        <dbReference type="ARBA" id="ARBA00022723"/>
    </source>
</evidence>
<comment type="similarity">
    <text evidence="8 10">Belongs to the DnaJ family.</text>
</comment>
<dbReference type="PRINTS" id="PR00625">
    <property type="entry name" value="JDOMAIN"/>
</dbReference>
<dbReference type="GO" id="GO:0051082">
    <property type="term" value="F:unfolded protein binding"/>
    <property type="evidence" value="ECO:0007669"/>
    <property type="project" value="UniProtKB-UniRule"/>
</dbReference>
<dbReference type="PROSITE" id="PS50076">
    <property type="entry name" value="DNAJ_2"/>
    <property type="match status" value="1"/>
</dbReference>
<feature type="binding site" evidence="10">
    <location>
        <position position="152"/>
    </location>
    <ligand>
        <name>Zn(2+)</name>
        <dbReference type="ChEBI" id="CHEBI:29105"/>
        <label>1</label>
    </ligand>
</feature>
<comment type="caution">
    <text evidence="14">The sequence shown here is derived from an EMBL/GenBank/DDBJ whole genome shotgun (WGS) entry which is preliminary data.</text>
</comment>
<dbReference type="CDD" id="cd10719">
    <property type="entry name" value="DnaJ_zf"/>
    <property type="match status" value="1"/>
</dbReference>
<keyword evidence="6 10" id="KW-0346">Stress response</keyword>
<keyword evidence="10" id="KW-0963">Cytoplasm</keyword>
<dbReference type="GO" id="GO:0005524">
    <property type="term" value="F:ATP binding"/>
    <property type="evidence" value="ECO:0007669"/>
    <property type="project" value="InterPro"/>
</dbReference>
<evidence type="ECO:0000256" key="6">
    <source>
        <dbReference type="ARBA" id="ARBA00023016"/>
    </source>
</evidence>
<evidence type="ECO:0000256" key="1">
    <source>
        <dbReference type="ARBA" id="ARBA00022705"/>
    </source>
</evidence>
<dbReference type="PROSITE" id="PS00636">
    <property type="entry name" value="DNAJ_1"/>
    <property type="match status" value="1"/>
</dbReference>
<dbReference type="InterPro" id="IPR008971">
    <property type="entry name" value="HSP40/DnaJ_pept-bd"/>
</dbReference>
<dbReference type="RefSeq" id="WP_126463009.1">
    <property type="nucleotide sequence ID" value="NZ_AP018721.1"/>
</dbReference>
<feature type="binding site" evidence="10">
    <location>
        <position position="192"/>
    </location>
    <ligand>
        <name>Zn(2+)</name>
        <dbReference type="ChEBI" id="CHEBI:29105"/>
        <label>2</label>
    </ligand>
</feature>
<evidence type="ECO:0000259" key="13">
    <source>
        <dbReference type="PROSITE" id="PS51188"/>
    </source>
</evidence>
<protein>
    <recommendedName>
        <fullName evidence="9 10">Chaperone protein DnaJ</fullName>
    </recommendedName>
</protein>
<keyword evidence="3 10" id="KW-0677">Repeat</keyword>
<feature type="domain" description="J" evidence="12">
    <location>
        <begin position="5"/>
        <end position="69"/>
    </location>
</feature>
<evidence type="ECO:0000256" key="10">
    <source>
        <dbReference type="HAMAP-Rule" id="MF_01152"/>
    </source>
</evidence>
<comment type="cofactor">
    <cofactor evidence="10">
        <name>Zn(2+)</name>
        <dbReference type="ChEBI" id="CHEBI:29105"/>
    </cofactor>
    <text evidence="10">Binds 2 Zn(2+) ions per monomer.</text>
</comment>
<dbReference type="GO" id="GO:0042026">
    <property type="term" value="P:protein refolding"/>
    <property type="evidence" value="ECO:0007669"/>
    <property type="project" value="TreeGrafter"/>
</dbReference>
<dbReference type="Pfam" id="PF00684">
    <property type="entry name" value="DnaJ_CXXCXGXG"/>
    <property type="match status" value="1"/>
</dbReference>
<dbReference type="GO" id="GO:0008270">
    <property type="term" value="F:zinc ion binding"/>
    <property type="evidence" value="ECO:0007669"/>
    <property type="project" value="UniProtKB-UniRule"/>
</dbReference>
<evidence type="ECO:0000256" key="8">
    <source>
        <dbReference type="ARBA" id="ARBA00061004"/>
    </source>
</evidence>
<feature type="binding site" evidence="10">
    <location>
        <position position="195"/>
    </location>
    <ligand>
        <name>Zn(2+)</name>
        <dbReference type="ChEBI" id="CHEBI:29105"/>
        <label>2</label>
    </ligand>
</feature>
<sequence length="369" mass="39608">MAQRDYYEVLGVARDADAKAIKDAFRKLALKYHPDRNKEPGAEERFKEIAAAYAVLSDPKKRAEYDAGGHAGVAGYSAEDLFSGIDFQDLFRGFDLGFDFGGGLFDHFFRRHRAGPARGANIEVDIAIPLEKVASGGEETVRYGRLAPCPTCHGSGAAPGTTPKPCSVCHGSGQQVNRRQEGNVSMQTITICPACHGRGTVIEKPCPDCAGRGEVEKTESLTVKIPVGVEDGMALRVPGRGMASAEAGGPPGDLYVVVHAAPDPRFVRDGADLWRQETLTVPDLVLGTRLTLPTLGGGTTEVKVPAGTQPDTVLRLKGKGLPHFGGAGKGDLFLRLKAQIPDKPSREERELYEKLRALNQGHAKHGFWS</sequence>
<comment type="function">
    <text evidence="10">Participates actively in the response to hyperosmotic and heat shock by preventing the aggregation of stress-denatured proteins and by disaggregating proteins, also in an autonomous, DnaK-independent fashion. Unfolded proteins bind initially to DnaJ; upon interaction with the DnaJ-bound protein, DnaK hydrolyzes its bound ATP, resulting in the formation of a stable complex. GrpE releases ADP from DnaK; ATP binding to DnaK triggers the release of the substrate protein, thus completing the reaction cycle. Several rounds of ATP-dependent interactions between DnaJ, DnaK and GrpE are required for fully efficient folding. Also involved, together with DnaK and GrpE, in the DNA replication of plasmids through activation of initiation proteins.</text>
</comment>
<dbReference type="InterPro" id="IPR036410">
    <property type="entry name" value="HSP_DnaJ_Cys-rich_dom_sf"/>
</dbReference>
<dbReference type="GO" id="GO:0009408">
    <property type="term" value="P:response to heat"/>
    <property type="evidence" value="ECO:0007669"/>
    <property type="project" value="InterPro"/>
</dbReference>
<dbReference type="InterPro" id="IPR001623">
    <property type="entry name" value="DnaJ_domain"/>
</dbReference>
<keyword evidence="2 10" id="KW-0479">Metal-binding</keyword>
<dbReference type="OrthoDB" id="9779889at2"/>
<dbReference type="HAMAP" id="MF_01152">
    <property type="entry name" value="DnaJ"/>
    <property type="match status" value="1"/>
</dbReference>
<feature type="domain" description="CR-type" evidence="13">
    <location>
        <begin position="136"/>
        <end position="218"/>
    </location>
</feature>
<keyword evidence="15" id="KW-1185">Reference proteome</keyword>
<dbReference type="PANTHER" id="PTHR43096">
    <property type="entry name" value="DNAJ HOMOLOG 1, MITOCHONDRIAL-RELATED"/>
    <property type="match status" value="1"/>
</dbReference>
<dbReference type="GO" id="GO:0031072">
    <property type="term" value="F:heat shock protein binding"/>
    <property type="evidence" value="ECO:0007669"/>
    <property type="project" value="InterPro"/>
</dbReference>
<dbReference type="NCBIfam" id="NF008035">
    <property type="entry name" value="PRK10767.1"/>
    <property type="match status" value="1"/>
</dbReference>
<dbReference type="SUPFAM" id="SSF57938">
    <property type="entry name" value="DnaJ/Hsp40 cysteine-rich domain"/>
    <property type="match status" value="1"/>
</dbReference>
<comment type="subunit">
    <text evidence="10">Homodimer.</text>
</comment>
<keyword evidence="1 10" id="KW-0235">DNA replication</keyword>
<evidence type="ECO:0000256" key="11">
    <source>
        <dbReference type="PROSITE-ProRule" id="PRU00546"/>
    </source>
</evidence>
<organism evidence="14 15">
    <name type="scientific">Sulfuritortus calidifontis</name>
    <dbReference type="NCBI Taxonomy" id="1914471"/>
    <lineage>
        <taxon>Bacteria</taxon>
        <taxon>Pseudomonadati</taxon>
        <taxon>Pseudomonadota</taxon>
        <taxon>Betaproteobacteria</taxon>
        <taxon>Nitrosomonadales</taxon>
        <taxon>Thiobacillaceae</taxon>
        <taxon>Sulfuritortus</taxon>
    </lineage>
</organism>
<dbReference type="InterPro" id="IPR002939">
    <property type="entry name" value="DnaJ_C"/>
</dbReference>
<feature type="binding site" evidence="10">
    <location>
        <position position="166"/>
    </location>
    <ligand>
        <name>Zn(2+)</name>
        <dbReference type="ChEBI" id="CHEBI:29105"/>
        <label>2</label>
    </ligand>
</feature>
<gene>
    <name evidence="10" type="primary">dnaJ</name>
    <name evidence="14" type="ORF">EDC61_1185</name>
</gene>
<proteinExistence type="inferred from homology"/>
<evidence type="ECO:0000313" key="15">
    <source>
        <dbReference type="Proteomes" id="UP000295135"/>
    </source>
</evidence>
<reference evidence="14 15" key="1">
    <citation type="submission" date="2019-03" db="EMBL/GenBank/DDBJ databases">
        <title>Genomic Encyclopedia of Type Strains, Phase IV (KMG-IV): sequencing the most valuable type-strain genomes for metagenomic binning, comparative biology and taxonomic classification.</title>
        <authorList>
            <person name="Goeker M."/>
        </authorList>
    </citation>
    <scope>NUCLEOTIDE SEQUENCE [LARGE SCALE GENOMIC DNA]</scope>
    <source>
        <strain evidence="14 15">DSM 103923</strain>
    </source>
</reference>
<dbReference type="GO" id="GO:0005737">
    <property type="term" value="C:cytoplasm"/>
    <property type="evidence" value="ECO:0007669"/>
    <property type="project" value="UniProtKB-SubCell"/>
</dbReference>
<dbReference type="CDD" id="cd10747">
    <property type="entry name" value="DnaJ_C"/>
    <property type="match status" value="1"/>
</dbReference>
<keyword evidence="4 10" id="KW-0863">Zinc-finger</keyword>
<accession>A0A4R3JVD2</accession>
<evidence type="ECO:0000256" key="9">
    <source>
        <dbReference type="ARBA" id="ARBA00067609"/>
    </source>
</evidence>
<dbReference type="SUPFAM" id="SSF46565">
    <property type="entry name" value="Chaperone J-domain"/>
    <property type="match status" value="1"/>
</dbReference>
<dbReference type="PROSITE" id="PS51188">
    <property type="entry name" value="ZF_CR"/>
    <property type="match status" value="1"/>
</dbReference>
<feature type="binding site" evidence="10">
    <location>
        <position position="209"/>
    </location>
    <ligand>
        <name>Zn(2+)</name>
        <dbReference type="ChEBI" id="CHEBI:29105"/>
        <label>1</label>
    </ligand>
</feature>
<dbReference type="Pfam" id="PF00226">
    <property type="entry name" value="DnaJ"/>
    <property type="match status" value="1"/>
</dbReference>
<comment type="subcellular location">
    <subcellularLocation>
        <location evidence="10">Cytoplasm</location>
    </subcellularLocation>
</comment>
<evidence type="ECO:0000256" key="7">
    <source>
        <dbReference type="ARBA" id="ARBA00023186"/>
    </source>
</evidence>
<evidence type="ECO:0000256" key="5">
    <source>
        <dbReference type="ARBA" id="ARBA00022833"/>
    </source>
</evidence>
<dbReference type="Gene3D" id="2.60.260.20">
    <property type="entry name" value="Urease metallochaperone UreE, N-terminal domain"/>
    <property type="match status" value="2"/>
</dbReference>
<dbReference type="Gene3D" id="1.10.287.110">
    <property type="entry name" value="DnaJ domain"/>
    <property type="match status" value="1"/>
</dbReference>
<evidence type="ECO:0000256" key="4">
    <source>
        <dbReference type="ARBA" id="ARBA00022771"/>
    </source>
</evidence>
<evidence type="ECO:0000259" key="12">
    <source>
        <dbReference type="PROSITE" id="PS50076"/>
    </source>
</evidence>
<dbReference type="FunFam" id="2.60.260.20:FF:000013">
    <property type="entry name" value="DnaJ subfamily B member 11"/>
    <property type="match status" value="1"/>
</dbReference>
<keyword evidence="7 10" id="KW-0143">Chaperone</keyword>
<dbReference type="InterPro" id="IPR018253">
    <property type="entry name" value="DnaJ_domain_CS"/>
</dbReference>
<feature type="binding site" evidence="10">
    <location>
        <position position="169"/>
    </location>
    <ligand>
        <name>Zn(2+)</name>
        <dbReference type="ChEBI" id="CHEBI:29105"/>
        <label>2</label>
    </ligand>
</feature>
<dbReference type="InterPro" id="IPR036869">
    <property type="entry name" value="J_dom_sf"/>
</dbReference>
<feature type="repeat" description="CXXCXGXG motif" evidence="10">
    <location>
        <begin position="192"/>
        <end position="199"/>
    </location>
</feature>
<dbReference type="SUPFAM" id="SSF49493">
    <property type="entry name" value="HSP40/DnaJ peptide-binding domain"/>
    <property type="match status" value="2"/>
</dbReference>
<dbReference type="Pfam" id="PF01556">
    <property type="entry name" value="DnaJ_C"/>
    <property type="match status" value="1"/>
</dbReference>
<feature type="binding site" evidence="10">
    <location>
        <position position="206"/>
    </location>
    <ligand>
        <name>Zn(2+)</name>
        <dbReference type="ChEBI" id="CHEBI:29105"/>
        <label>1</label>
    </ligand>
</feature>
<dbReference type="CDD" id="cd06257">
    <property type="entry name" value="DnaJ"/>
    <property type="match status" value="1"/>
</dbReference>
<feature type="repeat" description="CXXCXGXG motif" evidence="10">
    <location>
        <begin position="166"/>
        <end position="173"/>
    </location>
</feature>
<dbReference type="PANTHER" id="PTHR43096:SF10">
    <property type="entry name" value="CHAPERONE PROTEIN DNAJ A6, CHLOROPLASTIC"/>
    <property type="match status" value="1"/>
</dbReference>
<dbReference type="AlphaFoldDB" id="A0A4R3JVD2"/>
<evidence type="ECO:0000313" key="14">
    <source>
        <dbReference type="EMBL" id="TCS69991.1"/>
    </source>
</evidence>
<dbReference type="EMBL" id="SLZY01000018">
    <property type="protein sequence ID" value="TCS69991.1"/>
    <property type="molecule type" value="Genomic_DNA"/>
</dbReference>
<feature type="repeat" description="CXXCXGXG motif" evidence="10">
    <location>
        <begin position="149"/>
        <end position="156"/>
    </location>
</feature>
<feature type="zinc finger region" description="CR-type" evidence="11">
    <location>
        <begin position="136"/>
        <end position="218"/>
    </location>
</feature>
<name>A0A4R3JVD2_9PROT</name>
<dbReference type="FunFam" id="2.10.230.10:FF:000002">
    <property type="entry name" value="Molecular chaperone DnaJ"/>
    <property type="match status" value="1"/>
</dbReference>
<dbReference type="Proteomes" id="UP000295135">
    <property type="component" value="Unassembled WGS sequence"/>
</dbReference>
<evidence type="ECO:0000256" key="3">
    <source>
        <dbReference type="ARBA" id="ARBA00022737"/>
    </source>
</evidence>
<dbReference type="SMART" id="SM00271">
    <property type="entry name" value="DnaJ"/>
    <property type="match status" value="1"/>
</dbReference>
<dbReference type="Gene3D" id="2.10.230.10">
    <property type="entry name" value="Heat shock protein DnaJ, cysteine-rich domain"/>
    <property type="match status" value="1"/>
</dbReference>
<feature type="binding site" evidence="10">
    <location>
        <position position="149"/>
    </location>
    <ligand>
        <name>Zn(2+)</name>
        <dbReference type="ChEBI" id="CHEBI:29105"/>
        <label>1</label>
    </ligand>
</feature>
<keyword evidence="5 10" id="KW-0862">Zinc</keyword>
<feature type="repeat" description="CXXCXGXG motif" evidence="10">
    <location>
        <begin position="206"/>
        <end position="213"/>
    </location>
</feature>
<dbReference type="InterPro" id="IPR012724">
    <property type="entry name" value="DnaJ"/>
</dbReference>
<dbReference type="GO" id="GO:0006260">
    <property type="term" value="P:DNA replication"/>
    <property type="evidence" value="ECO:0007669"/>
    <property type="project" value="UniProtKB-KW"/>
</dbReference>
<comment type="domain">
    <text evidence="10">The J domain is necessary and sufficient to stimulate DnaK ATPase activity. Zinc center 1 plays an important role in the autonomous, DnaK-independent chaperone activity of DnaJ. Zinc center 2 is essential for interaction with DnaK and for DnaJ activity.</text>
</comment>